<organism evidence="1 2">
    <name type="scientific">Aspergillus novoparasiticus</name>
    <dbReference type="NCBI Taxonomy" id="986946"/>
    <lineage>
        <taxon>Eukaryota</taxon>
        <taxon>Fungi</taxon>
        <taxon>Dikarya</taxon>
        <taxon>Ascomycota</taxon>
        <taxon>Pezizomycotina</taxon>
        <taxon>Eurotiomycetes</taxon>
        <taxon>Eurotiomycetidae</taxon>
        <taxon>Eurotiales</taxon>
        <taxon>Aspergillaceae</taxon>
        <taxon>Aspergillus</taxon>
        <taxon>Aspergillus subgen. Circumdati</taxon>
    </lineage>
</organism>
<sequence>MGFFDSLWEGVKEGGKFIVDNAGDILNAGKSIARVAGFRMLDEEEVTEVNIIAQSDRVLKVFDDYGKAAKHLEKQARVRRRTMPDPPQMMAMKDPVTNTSSLSGLWINPVAVTGADQGHVKSMDTYQDLSKLLTLLGAPLITVSNQYTVEDTAALLAQSLFANAPVEQSSLETDDALNPVSTTVSSITDSATETHIKAAHSYYEIPMGDTTSKNVWHGALDVSVQRSKASCMREISLRGETTYEAESQPVTSGSSWEVALNVDWADRRAADLAMRETKVTIQKLDNSYSIIANSLTGRTQIVRLKTPAGKTPADARVFMVTVVRKIMDDPQAENHQQAAMPQILVTTSLIA</sequence>
<reference evidence="1 2" key="1">
    <citation type="submission" date="2019-04" db="EMBL/GenBank/DDBJ databases">
        <title>Fungal friends and foes A comparative genomics study of 23 Aspergillus species from section Flavi.</title>
        <authorList>
            <consortium name="DOE Joint Genome Institute"/>
            <person name="Kjaerbolling I."/>
            <person name="Vesth T.C."/>
            <person name="Frisvad J.C."/>
            <person name="Nybo J.L."/>
            <person name="Theobald S."/>
            <person name="Kildgaard S."/>
            <person name="Petersen T.I."/>
            <person name="Kuo A."/>
            <person name="Sato A."/>
            <person name="Lyhne E.K."/>
            <person name="Kogle M.E."/>
            <person name="Wiebenga A."/>
            <person name="Kun R.S."/>
            <person name="Lubbers R.J."/>
            <person name="Makela M.R."/>
            <person name="Barry K."/>
            <person name="Chovatia M."/>
            <person name="Clum A."/>
            <person name="Daum C."/>
            <person name="Haridas S."/>
            <person name="He G."/>
            <person name="LaButti K."/>
            <person name="Lipzen A."/>
            <person name="Mondo S."/>
            <person name="Pangilinan J."/>
            <person name="Riley R."/>
            <person name="Salamov A."/>
            <person name="Simmons B.A."/>
            <person name="Magnuson J.K."/>
            <person name="Henrissat B."/>
            <person name="Mortensen U.H."/>
            <person name="Larsen T.O."/>
            <person name="De vries R.P."/>
            <person name="Grigoriev I.V."/>
            <person name="Machida M."/>
            <person name="Baker S.E."/>
            <person name="Andersen M.R."/>
        </authorList>
    </citation>
    <scope>NUCLEOTIDE SEQUENCE [LARGE SCALE GENOMIC DNA]</scope>
    <source>
        <strain evidence="1 2">CBS 126849</strain>
    </source>
</reference>
<protein>
    <submittedName>
        <fullName evidence="1">Uncharacterized protein</fullName>
    </submittedName>
</protein>
<proteinExistence type="predicted"/>
<evidence type="ECO:0000313" key="1">
    <source>
        <dbReference type="EMBL" id="KAB8217945.1"/>
    </source>
</evidence>
<dbReference type="Proteomes" id="UP000326799">
    <property type="component" value="Unassembled WGS sequence"/>
</dbReference>
<name>A0A5N6ELN3_9EURO</name>
<gene>
    <name evidence="1" type="ORF">BDV33DRAFT_193139</name>
</gene>
<accession>A0A5N6ELN3</accession>
<keyword evidence="2" id="KW-1185">Reference proteome</keyword>
<evidence type="ECO:0000313" key="2">
    <source>
        <dbReference type="Proteomes" id="UP000326799"/>
    </source>
</evidence>
<dbReference type="EMBL" id="ML733456">
    <property type="protein sequence ID" value="KAB8217945.1"/>
    <property type="molecule type" value="Genomic_DNA"/>
</dbReference>
<dbReference type="AlphaFoldDB" id="A0A5N6ELN3"/>